<evidence type="ECO:0000256" key="5">
    <source>
        <dbReference type="ARBA" id="ARBA00022705"/>
    </source>
</evidence>
<evidence type="ECO:0000256" key="4">
    <source>
        <dbReference type="ARBA" id="ARBA00022515"/>
    </source>
</evidence>
<dbReference type="InterPro" id="IPR058560">
    <property type="entry name" value="DNA_primase_C"/>
</dbReference>
<dbReference type="CDD" id="cd07322">
    <property type="entry name" value="PriL_PriS_Eukaryotic"/>
    <property type="match status" value="1"/>
</dbReference>
<keyword evidence="5" id="KW-0235">DNA replication</keyword>
<sequence length="451" mass="51781">MEPFRSHRKSSTNATPTTLPVYRSFPPLEFDLYDFELYAIDRIRVLKGISDGLSRGKRPEEMEKLVRELRKTHMKHPQASEEVNKDIISHFVLRLVYCRTEELRKWFLSMETMLFRYRFLSESLESQKLIFSELGLSYKAISNVEFEAVKDKLVQVARLIGQTVPSADAIYFKVPWEEVPELVAGRKVYLHKGQAYIATNQVVSLVTTQFRSFLSKALSLTNRKWTSTVREQENNRLAPIVEALCTSYLGPDYSQPREYGDISIKDIDQVAKSSFPLCMRHLFEKLKEDHHLKHGGRMQLGLFLKGVGLKLDDALAFWKAELSQKVGAEKFDKEYAYGIRHNYGKEGKRVDYSPYSCQKVIQSSPGVGDHHGCPYRHFSEDNLRAALGKMGVNNRTMEDIVDKVRNRHYQLACTLAFESTHGSSCDAGINHPNQYFTDSQKILQSKNNSTA</sequence>
<evidence type="ECO:0000256" key="6">
    <source>
        <dbReference type="ARBA" id="ARBA00022723"/>
    </source>
</evidence>
<evidence type="ECO:0000313" key="13">
    <source>
        <dbReference type="RefSeq" id="XP_022155446.1"/>
    </source>
</evidence>
<keyword evidence="8 10" id="KW-0411">Iron-sulfur</keyword>
<dbReference type="GO" id="GO:0051539">
    <property type="term" value="F:4 iron, 4 sulfur cluster binding"/>
    <property type="evidence" value="ECO:0007669"/>
    <property type="project" value="UniProtKB-KW"/>
</dbReference>
<keyword evidence="4" id="KW-0639">Primosome</keyword>
<evidence type="ECO:0000256" key="7">
    <source>
        <dbReference type="ARBA" id="ARBA00023004"/>
    </source>
</evidence>
<evidence type="ECO:0000259" key="11">
    <source>
        <dbReference type="Pfam" id="PF04104"/>
    </source>
</evidence>
<name>A0A6J1DRP4_MOMCH</name>
<dbReference type="Pfam" id="PF26466">
    <property type="entry name" value="DNA_primase_lrg_N"/>
    <property type="match status" value="1"/>
</dbReference>
<evidence type="ECO:0000256" key="3">
    <source>
        <dbReference type="ARBA" id="ARBA00022485"/>
    </source>
</evidence>
<dbReference type="GO" id="GO:0003677">
    <property type="term" value="F:DNA binding"/>
    <property type="evidence" value="ECO:0007669"/>
    <property type="project" value="UniProtKB-KW"/>
</dbReference>
<dbReference type="FunFam" id="1.20.930.80:FF:000002">
    <property type="entry name" value="DNA primase large subunit"/>
    <property type="match status" value="1"/>
</dbReference>
<evidence type="ECO:0000256" key="10">
    <source>
        <dbReference type="PIRSR" id="PIRSR009449-1"/>
    </source>
</evidence>
<comment type="cofactor">
    <cofactor evidence="1">
        <name>[4Fe-4S] cluster</name>
        <dbReference type="ChEBI" id="CHEBI:49883"/>
    </cofactor>
</comment>
<reference evidence="13" key="1">
    <citation type="submission" date="2025-08" db="UniProtKB">
        <authorList>
            <consortium name="RefSeq"/>
        </authorList>
    </citation>
    <scope>IDENTIFICATION</scope>
    <source>
        <strain evidence="13">OHB3-1</strain>
    </source>
</reference>
<keyword evidence="7 10" id="KW-0408">Iron</keyword>
<dbReference type="RefSeq" id="XP_022155446.1">
    <property type="nucleotide sequence ID" value="XM_022299754.1"/>
</dbReference>
<dbReference type="GO" id="GO:0005658">
    <property type="term" value="C:alpha DNA polymerase:primase complex"/>
    <property type="evidence" value="ECO:0007669"/>
    <property type="project" value="UniProtKB-ARBA"/>
</dbReference>
<feature type="binding site" evidence="10">
    <location>
        <position position="373"/>
    </location>
    <ligand>
        <name>[4Fe-4S] cluster</name>
        <dbReference type="ChEBI" id="CHEBI:49883"/>
    </ligand>
</feature>
<dbReference type="OrthoDB" id="421393at2759"/>
<dbReference type="KEGG" id="mcha:111022589"/>
<dbReference type="GO" id="GO:0006269">
    <property type="term" value="P:DNA replication, synthesis of primer"/>
    <property type="evidence" value="ECO:0007669"/>
    <property type="project" value="UniProtKB-KW"/>
</dbReference>
<feature type="binding site" evidence="10">
    <location>
        <position position="357"/>
    </location>
    <ligand>
        <name>[4Fe-4S] cluster</name>
        <dbReference type="ChEBI" id="CHEBI:49883"/>
    </ligand>
</feature>
<dbReference type="Proteomes" id="UP000504603">
    <property type="component" value="Unplaced"/>
</dbReference>
<keyword evidence="6 10" id="KW-0479">Metal-binding</keyword>
<protein>
    <submittedName>
        <fullName evidence="13">Probable DNA primase large subunit</fullName>
    </submittedName>
</protein>
<dbReference type="PANTHER" id="PTHR10537">
    <property type="entry name" value="DNA PRIMASE LARGE SUBUNIT"/>
    <property type="match status" value="1"/>
</dbReference>
<evidence type="ECO:0000256" key="9">
    <source>
        <dbReference type="ARBA" id="ARBA00023125"/>
    </source>
</evidence>
<dbReference type="InterPro" id="IPR016558">
    <property type="entry name" value="DNA_primase_lsu_euk"/>
</dbReference>
<evidence type="ECO:0000256" key="2">
    <source>
        <dbReference type="ARBA" id="ARBA00010564"/>
    </source>
</evidence>
<dbReference type="Gene3D" id="1.20.930.80">
    <property type="match status" value="1"/>
</dbReference>
<accession>A0A6J1DRP4</accession>
<keyword evidence="9" id="KW-0238">DNA-binding</keyword>
<keyword evidence="3 10" id="KW-0004">4Fe-4S</keyword>
<proteinExistence type="inferred from homology"/>
<organism evidence="12 13">
    <name type="scientific">Momordica charantia</name>
    <name type="common">Bitter gourd</name>
    <name type="synonym">Balsam pear</name>
    <dbReference type="NCBI Taxonomy" id="3673"/>
    <lineage>
        <taxon>Eukaryota</taxon>
        <taxon>Viridiplantae</taxon>
        <taxon>Streptophyta</taxon>
        <taxon>Embryophyta</taxon>
        <taxon>Tracheophyta</taxon>
        <taxon>Spermatophyta</taxon>
        <taxon>Magnoliopsida</taxon>
        <taxon>eudicotyledons</taxon>
        <taxon>Gunneridae</taxon>
        <taxon>Pentapetalae</taxon>
        <taxon>rosids</taxon>
        <taxon>fabids</taxon>
        <taxon>Cucurbitales</taxon>
        <taxon>Cucurbitaceae</taxon>
        <taxon>Momordiceae</taxon>
        <taxon>Momordica</taxon>
    </lineage>
</organism>
<evidence type="ECO:0000313" key="12">
    <source>
        <dbReference type="Proteomes" id="UP000504603"/>
    </source>
</evidence>
<gene>
    <name evidence="13" type="primary">LOC111022589</name>
</gene>
<dbReference type="GeneID" id="111022589"/>
<dbReference type="GO" id="GO:0006270">
    <property type="term" value="P:DNA replication initiation"/>
    <property type="evidence" value="ECO:0007669"/>
    <property type="project" value="TreeGrafter"/>
</dbReference>
<dbReference type="PIRSF" id="PIRSF009449">
    <property type="entry name" value="DNA_primase_large_subunit"/>
    <property type="match status" value="1"/>
</dbReference>
<feature type="binding site" evidence="10">
    <location>
        <position position="278"/>
    </location>
    <ligand>
        <name>[4Fe-4S] cluster</name>
        <dbReference type="ChEBI" id="CHEBI:49883"/>
    </ligand>
</feature>
<keyword evidence="12" id="KW-1185">Reference proteome</keyword>
<dbReference type="AlphaFoldDB" id="A0A6J1DRP4"/>
<feature type="binding site" evidence="10">
    <location>
        <position position="413"/>
    </location>
    <ligand>
        <name>[4Fe-4S] cluster</name>
        <dbReference type="ChEBI" id="CHEBI:49883"/>
    </ligand>
</feature>
<dbReference type="GO" id="GO:0046872">
    <property type="term" value="F:metal ion binding"/>
    <property type="evidence" value="ECO:0007669"/>
    <property type="project" value="UniProtKB-KW"/>
</dbReference>
<dbReference type="Pfam" id="PF04104">
    <property type="entry name" value="DNA_primase_lrg"/>
    <property type="match status" value="1"/>
</dbReference>
<feature type="domain" description="DNA primase large subunit C-terminal" evidence="11">
    <location>
        <begin position="268"/>
        <end position="436"/>
    </location>
</feature>
<dbReference type="InterPro" id="IPR007238">
    <property type="entry name" value="DNA_primase_lsu_euk/arc"/>
</dbReference>
<comment type="similarity">
    <text evidence="2">Belongs to the eukaryotic-type primase large subunit family.</text>
</comment>
<evidence type="ECO:0000256" key="1">
    <source>
        <dbReference type="ARBA" id="ARBA00001966"/>
    </source>
</evidence>
<evidence type="ECO:0000256" key="8">
    <source>
        <dbReference type="ARBA" id="ARBA00023014"/>
    </source>
</evidence>
<dbReference type="PANTHER" id="PTHR10537:SF3">
    <property type="entry name" value="DNA PRIMASE LARGE SUBUNIT"/>
    <property type="match status" value="1"/>
</dbReference>